<reference evidence="1 2" key="1">
    <citation type="journal article" date="2015" name="Genome Biol. Evol.">
        <title>Comparative Genomics of a Bacterivorous Green Alga Reveals Evolutionary Causalities and Consequences of Phago-Mixotrophic Mode of Nutrition.</title>
        <authorList>
            <person name="Burns J.A."/>
            <person name="Paasch A."/>
            <person name="Narechania A."/>
            <person name="Kim E."/>
        </authorList>
    </citation>
    <scope>NUCLEOTIDE SEQUENCE [LARGE SCALE GENOMIC DNA]</scope>
    <source>
        <strain evidence="1 2">PLY_AMNH</strain>
    </source>
</reference>
<dbReference type="Proteomes" id="UP001190700">
    <property type="component" value="Unassembled WGS sequence"/>
</dbReference>
<dbReference type="EMBL" id="LGRX02001047">
    <property type="protein sequence ID" value="KAK3287001.1"/>
    <property type="molecule type" value="Genomic_DNA"/>
</dbReference>
<organism evidence="1 2">
    <name type="scientific">Cymbomonas tetramitiformis</name>
    <dbReference type="NCBI Taxonomy" id="36881"/>
    <lineage>
        <taxon>Eukaryota</taxon>
        <taxon>Viridiplantae</taxon>
        <taxon>Chlorophyta</taxon>
        <taxon>Pyramimonadophyceae</taxon>
        <taxon>Pyramimonadales</taxon>
        <taxon>Pyramimonadaceae</taxon>
        <taxon>Cymbomonas</taxon>
    </lineage>
</organism>
<dbReference type="AlphaFoldDB" id="A0AAE0H105"/>
<sequence>MRENRELDWCPREATRKQQLFGRLDPEFYRAVLDRYPMPSDLAAVDFKMLSNLVTRVFVNWRQQQQADLSGETGTAGSAAALATGDDIKHDPAIKAILDKTVDLGSSHKGPLTPAMKKAALGPRGGLINGYRAKALKEGRPPVGFDKAEMRDAMAFAQVFQDAADCGPAAFAAAIEVHGAPTVLSAGAAAAELDMSACGFSVPGEDQAGMRDLSARLDDLASATSVSFGGASFQRDGAEHALAAAAAVAVGVQCEAAFDGVAFGYKDLGATG</sequence>
<evidence type="ECO:0000313" key="1">
    <source>
        <dbReference type="EMBL" id="KAK3287001.1"/>
    </source>
</evidence>
<accession>A0AAE0H105</accession>
<gene>
    <name evidence="1" type="ORF">CYMTET_5473</name>
</gene>
<protein>
    <submittedName>
        <fullName evidence="1">Uncharacterized protein</fullName>
    </submittedName>
</protein>
<keyword evidence="2" id="KW-1185">Reference proteome</keyword>
<evidence type="ECO:0000313" key="2">
    <source>
        <dbReference type="Proteomes" id="UP001190700"/>
    </source>
</evidence>
<comment type="caution">
    <text evidence="1">The sequence shown here is derived from an EMBL/GenBank/DDBJ whole genome shotgun (WGS) entry which is preliminary data.</text>
</comment>
<proteinExistence type="predicted"/>
<name>A0AAE0H105_9CHLO</name>